<keyword evidence="2" id="KW-1185">Reference proteome</keyword>
<reference evidence="1 2" key="1">
    <citation type="submission" date="2020-03" db="EMBL/GenBank/DDBJ databases">
        <title>Tamlana sp. nov, isolated from XXX.</title>
        <authorList>
            <person name="Cao W.R."/>
        </authorList>
    </citation>
    <scope>NUCLEOTIDE SEQUENCE [LARGE SCALE GENOMIC DNA]</scope>
    <source>
        <strain evidence="1 2">HST1-43</strain>
    </source>
</reference>
<dbReference type="Pfam" id="PF20343">
    <property type="entry name" value="DUF6638"/>
    <property type="match status" value="1"/>
</dbReference>
<proteinExistence type="predicted"/>
<name>A0ABX1DB28_9FLAO</name>
<dbReference type="Proteomes" id="UP000760545">
    <property type="component" value="Unassembled WGS sequence"/>
</dbReference>
<protein>
    <submittedName>
        <fullName evidence="1">Uncharacterized protein</fullName>
    </submittedName>
</protein>
<dbReference type="InterPro" id="IPR046578">
    <property type="entry name" value="DUF6638"/>
</dbReference>
<evidence type="ECO:0000313" key="2">
    <source>
        <dbReference type="Proteomes" id="UP000760545"/>
    </source>
</evidence>
<comment type="caution">
    <text evidence="1">The sequence shown here is derived from an EMBL/GenBank/DDBJ whole genome shotgun (WGS) entry which is preliminary data.</text>
</comment>
<evidence type="ECO:0000313" key="1">
    <source>
        <dbReference type="EMBL" id="NJX15563.1"/>
    </source>
</evidence>
<sequence>MNKLKTANLFKSELIPVSGKLVERYNKCLVKLGFSETKLKTFHIDGMGWSPEVAEEKGEKYYLCNGEANPCGIIISPLQKGKPVYLPAHTFDRDIMKFVFKVHGEKIKDITRDCAICLDFDQGIDAFYEPLDVLKYDKVTVHFHLINDLDKIQKQQLKLVDTFSKGNNFIDDNLHQQLLESAIKHGDLRYRDLELHELEYTTDSFFTRSFGGVYVLRDFIKPIVVFEDEKWYKEAIKNTSHDVLIYHISQPELMEKLRDHVIVECDLEKVVKTDQYDRIKKFELAQCLKKPQHPINDILNDSILFKSYLNKLDIDSRKKVMGVERYLEKLEVSNEFKIGDVIDLKFYEALHQPHSSLEAKHQDLIWKLLVNISPKDVLFWYWYDKETFYDAYINWDDSLKDWVVGTISGNVGG</sequence>
<dbReference type="EMBL" id="JAAVJS010000010">
    <property type="protein sequence ID" value="NJX15563.1"/>
    <property type="molecule type" value="Genomic_DNA"/>
</dbReference>
<gene>
    <name evidence="1" type="ORF">HC176_08670</name>
</gene>
<organism evidence="1 2">
    <name type="scientific">Tamlana crocina</name>
    <dbReference type="NCBI Taxonomy" id="393006"/>
    <lineage>
        <taxon>Bacteria</taxon>
        <taxon>Pseudomonadati</taxon>
        <taxon>Bacteroidota</taxon>
        <taxon>Flavobacteriia</taxon>
        <taxon>Flavobacteriales</taxon>
        <taxon>Flavobacteriaceae</taxon>
        <taxon>Tamlana</taxon>
    </lineage>
</organism>
<dbReference type="RefSeq" id="WP_167917802.1">
    <property type="nucleotide sequence ID" value="NZ_JAAVJS010000010.1"/>
</dbReference>
<accession>A0ABX1DB28</accession>